<dbReference type="Pfam" id="PF00566">
    <property type="entry name" value="RabGAP-TBC"/>
    <property type="match status" value="1"/>
</dbReference>
<dbReference type="InterPro" id="IPR035969">
    <property type="entry name" value="Rab-GAP_TBC_sf"/>
</dbReference>
<sequence length="1085" mass="119751">MTSSSSSSCSPLTSRKSLESSPLPLSLETEQLPFSSLQSPLMKSLVSPTADRLTTDSQRPALFDDHVASSYVPGSLHLVPDSTIERLVERLGAIPLIRQLAEDLAHRDRELVLFRLKADERERTLKKMLVEVEVSNADIEKRLASCLSKQSHPESVSDRNGDEESYTESINDLMQQALDEEDAFSMAHSASPWSYDADDGDDSNLVTPKATLRVQGKAIQTDTESIRSTSSHKSRGWKEYLWGTKVDITNTGNEGRRASVSSTTSRRKIVPYEQLSTPSRVNTTPTLRSASRSSTYSTEVTPREDPSRTSGSKAAITFSSLAFHRNNYNDEFCRNSQFKAVAMASESTSESSSPTLIRKLASDKTASLALKLVADARSLRGYIPQSTSIFPVNTRALKTRQSSKFAAENYLIHDPGSSSARDDLQRIITRNSALHNSSKRKRTTSISSANSTRAGVLANGKPSAATKDRISGVMLLPHGAPPPDASGPVEMDTIVPHAVQPPTLLLSWNEHYPADYLTDRFGFIYDKKHRSDRSDSLKSRATVESNTESPTGPDAKTFVRKSAQKDDGDQSELPASQVSSSGVALPYLEHVPAGSFRPTQRSSNSIIERMTRPSATVLASAQSSMLSEVPLALRTQFGVTTAEENTVKVLLRQLSDMHDTLQRDRSIKWNEFLKKVREERRRGEVEENGMPEVLMADGELIGVSTLGNSGKGGKQKWKEFRRLVIGGIPVSYRWKVWAECSGAGALRVPGYYDELLQAGDDDPHIMSQISMDINRTLTNNIFFRKGPGVHKLKQVLIAYSRRNPGVGYCQGMNMITASLLLIMPTEEDAFWVLVSIVENILPKTYFEPSLLASRADQIVLKEYVKGVLPLLDDHLQKLGVELEALTFQWFLSIFTDCLAGEALFRVWDVLLCVDGSTFLFQTALALLRLNENSLLECDTAAAVYSYLNSNMTHQGISIDGLIQGGDALKNQVKREDVEKKRELAIKQELALSAREEVASSYAGSIEHSDSNEGAAEGSETRSEPRDVYDVDARNERAVEMEMVESVVLHRPSLGTLQASAQEEVRNSTPSPPSAPWVLEFNLMNI</sequence>
<evidence type="ECO:0000256" key="1">
    <source>
        <dbReference type="SAM" id="MobiDB-lite"/>
    </source>
</evidence>
<evidence type="ECO:0000313" key="3">
    <source>
        <dbReference type="EMBL" id="RPB18581.1"/>
    </source>
</evidence>
<feature type="region of interest" description="Disordered" evidence="1">
    <location>
        <begin position="145"/>
        <end position="167"/>
    </location>
</feature>
<dbReference type="SUPFAM" id="SSF47923">
    <property type="entry name" value="Ypt/Rab-GAP domain of gyp1p"/>
    <property type="match status" value="2"/>
</dbReference>
<dbReference type="InParanoid" id="A0A3N4LD39"/>
<protein>
    <submittedName>
        <fullName evidence="3">TBC-domain-containing protein</fullName>
    </submittedName>
</protein>
<dbReference type="STRING" id="1051890.A0A3N4LD39"/>
<feature type="region of interest" description="Disordered" evidence="1">
    <location>
        <begin position="532"/>
        <end position="556"/>
    </location>
</feature>
<dbReference type="Gene3D" id="1.10.472.80">
    <property type="entry name" value="Ypt/Rab-GAP domain of gyp1p, domain 3"/>
    <property type="match status" value="1"/>
</dbReference>
<dbReference type="FunFam" id="1.10.472.80:FF:000046">
    <property type="entry name" value="TBC domain-containing protein"/>
    <property type="match status" value="1"/>
</dbReference>
<organism evidence="3 4">
    <name type="scientific">Terfezia boudieri ATCC MYA-4762</name>
    <dbReference type="NCBI Taxonomy" id="1051890"/>
    <lineage>
        <taxon>Eukaryota</taxon>
        <taxon>Fungi</taxon>
        <taxon>Dikarya</taxon>
        <taxon>Ascomycota</taxon>
        <taxon>Pezizomycotina</taxon>
        <taxon>Pezizomycetes</taxon>
        <taxon>Pezizales</taxon>
        <taxon>Pezizaceae</taxon>
        <taxon>Terfezia</taxon>
    </lineage>
</organism>
<keyword evidence="4" id="KW-1185">Reference proteome</keyword>
<feature type="region of interest" description="Disordered" evidence="1">
    <location>
        <begin position="1"/>
        <end position="24"/>
    </location>
</feature>
<feature type="compositionally biased region" description="Polar residues" evidence="1">
    <location>
        <begin position="274"/>
        <end position="300"/>
    </location>
</feature>
<dbReference type="Proteomes" id="UP000267821">
    <property type="component" value="Unassembled WGS sequence"/>
</dbReference>
<dbReference type="AlphaFoldDB" id="A0A3N4LD39"/>
<dbReference type="PROSITE" id="PS50086">
    <property type="entry name" value="TBC_RABGAP"/>
    <property type="match status" value="1"/>
</dbReference>
<evidence type="ECO:0000259" key="2">
    <source>
        <dbReference type="PROSITE" id="PS50086"/>
    </source>
</evidence>
<feature type="region of interest" description="Disordered" evidence="1">
    <location>
        <begin position="1001"/>
        <end position="1029"/>
    </location>
</feature>
<dbReference type="PANTHER" id="PTHR47219">
    <property type="entry name" value="RAB GTPASE-ACTIVATING PROTEIN 1-LIKE"/>
    <property type="match status" value="1"/>
</dbReference>
<dbReference type="GO" id="GO:0031267">
    <property type="term" value="F:small GTPase binding"/>
    <property type="evidence" value="ECO:0007669"/>
    <property type="project" value="TreeGrafter"/>
</dbReference>
<dbReference type="GO" id="GO:0005096">
    <property type="term" value="F:GTPase activator activity"/>
    <property type="evidence" value="ECO:0007669"/>
    <property type="project" value="TreeGrafter"/>
</dbReference>
<feature type="region of interest" description="Disordered" evidence="1">
    <location>
        <begin position="432"/>
        <end position="463"/>
    </location>
</feature>
<name>A0A3N4LD39_9PEZI</name>
<feature type="region of interest" description="Disordered" evidence="1">
    <location>
        <begin position="274"/>
        <end position="311"/>
    </location>
</feature>
<evidence type="ECO:0000313" key="4">
    <source>
        <dbReference type="Proteomes" id="UP000267821"/>
    </source>
</evidence>
<dbReference type="InterPro" id="IPR050302">
    <property type="entry name" value="Rab_GAP_TBC_domain"/>
</dbReference>
<dbReference type="SMART" id="SM00164">
    <property type="entry name" value="TBC"/>
    <property type="match status" value="1"/>
</dbReference>
<feature type="domain" description="Rab-GAP TBC" evidence="2">
    <location>
        <begin position="727"/>
        <end position="914"/>
    </location>
</feature>
<dbReference type="InterPro" id="IPR000195">
    <property type="entry name" value="Rab-GAP-TBC_dom"/>
</dbReference>
<feature type="compositionally biased region" description="Basic and acidic residues" evidence="1">
    <location>
        <begin position="1018"/>
        <end position="1029"/>
    </location>
</feature>
<reference evidence="3 4" key="1">
    <citation type="journal article" date="2018" name="Nat. Ecol. Evol.">
        <title>Pezizomycetes genomes reveal the molecular basis of ectomycorrhizal truffle lifestyle.</title>
        <authorList>
            <person name="Murat C."/>
            <person name="Payen T."/>
            <person name="Noel B."/>
            <person name="Kuo A."/>
            <person name="Morin E."/>
            <person name="Chen J."/>
            <person name="Kohler A."/>
            <person name="Krizsan K."/>
            <person name="Balestrini R."/>
            <person name="Da Silva C."/>
            <person name="Montanini B."/>
            <person name="Hainaut M."/>
            <person name="Levati E."/>
            <person name="Barry K.W."/>
            <person name="Belfiori B."/>
            <person name="Cichocki N."/>
            <person name="Clum A."/>
            <person name="Dockter R.B."/>
            <person name="Fauchery L."/>
            <person name="Guy J."/>
            <person name="Iotti M."/>
            <person name="Le Tacon F."/>
            <person name="Lindquist E.A."/>
            <person name="Lipzen A."/>
            <person name="Malagnac F."/>
            <person name="Mello A."/>
            <person name="Molinier V."/>
            <person name="Miyauchi S."/>
            <person name="Poulain J."/>
            <person name="Riccioni C."/>
            <person name="Rubini A."/>
            <person name="Sitrit Y."/>
            <person name="Splivallo R."/>
            <person name="Traeger S."/>
            <person name="Wang M."/>
            <person name="Zifcakova L."/>
            <person name="Wipf D."/>
            <person name="Zambonelli A."/>
            <person name="Paolocci F."/>
            <person name="Nowrousian M."/>
            <person name="Ottonello S."/>
            <person name="Baldrian P."/>
            <person name="Spatafora J.W."/>
            <person name="Henrissat B."/>
            <person name="Nagy L.G."/>
            <person name="Aury J.M."/>
            <person name="Wincker P."/>
            <person name="Grigoriev I.V."/>
            <person name="Bonfante P."/>
            <person name="Martin F.M."/>
        </authorList>
    </citation>
    <scope>NUCLEOTIDE SEQUENCE [LARGE SCALE GENOMIC DNA]</scope>
    <source>
        <strain evidence="3 4">ATCC MYA-4762</strain>
    </source>
</reference>
<proteinExistence type="predicted"/>
<accession>A0A3N4LD39</accession>
<dbReference type="EMBL" id="ML121622">
    <property type="protein sequence ID" value="RPB18581.1"/>
    <property type="molecule type" value="Genomic_DNA"/>
</dbReference>
<gene>
    <name evidence="3" type="ORF">L211DRAFT_796435</name>
</gene>
<dbReference type="PANTHER" id="PTHR47219:SF20">
    <property type="entry name" value="TBC1 DOMAIN FAMILY MEMBER 2B"/>
    <property type="match status" value="1"/>
</dbReference>
<dbReference type="Gene3D" id="1.10.8.270">
    <property type="entry name" value="putative rabgap domain of human tbc1 domain family member 14 like domains"/>
    <property type="match status" value="1"/>
</dbReference>
<feature type="compositionally biased region" description="Basic and acidic residues" evidence="1">
    <location>
        <begin position="151"/>
        <end position="162"/>
    </location>
</feature>
<dbReference type="FunFam" id="1.10.8.270:FF:000026">
    <property type="entry name" value="TBC (Tre-2/Bub2/Cdc16) domain family"/>
    <property type="match status" value="1"/>
</dbReference>
<dbReference type="OrthoDB" id="294251at2759"/>